<dbReference type="AlphaFoldDB" id="A0A1B8TXQ3"/>
<evidence type="ECO:0000313" key="1">
    <source>
        <dbReference type="EMBL" id="OBY64370.1"/>
    </source>
</evidence>
<protein>
    <submittedName>
        <fullName evidence="1">Uncharacterized protein</fullName>
    </submittedName>
</protein>
<dbReference type="STRING" id="1774273.LPB03_04245"/>
<reference evidence="2" key="1">
    <citation type="submission" date="2016-02" db="EMBL/GenBank/DDBJ databases">
        <authorList>
            <person name="Shin S.-K."/>
            <person name="Yi H."/>
            <person name="Kim E."/>
        </authorList>
    </citation>
    <scope>NUCLEOTIDE SEQUENCE [LARGE SCALE GENOMIC DNA]</scope>
    <source>
        <strain evidence="2">LPB0003</strain>
    </source>
</reference>
<comment type="caution">
    <text evidence="1">The sequence shown here is derived from an EMBL/GenBank/DDBJ whole genome shotgun (WGS) entry which is preliminary data.</text>
</comment>
<organism evidence="1 2">
    <name type="scientific">Polaribacter vadi</name>
    <dbReference type="NCBI Taxonomy" id="1774273"/>
    <lineage>
        <taxon>Bacteria</taxon>
        <taxon>Pseudomonadati</taxon>
        <taxon>Bacteroidota</taxon>
        <taxon>Flavobacteriia</taxon>
        <taxon>Flavobacteriales</taxon>
        <taxon>Flavobacteriaceae</taxon>
    </lineage>
</organism>
<dbReference type="KEGG" id="pob:LPB03_04245"/>
<dbReference type="EMBL" id="LSFM01000022">
    <property type="protein sequence ID" value="OBY64370.1"/>
    <property type="molecule type" value="Genomic_DNA"/>
</dbReference>
<accession>A0A1B8TXQ3</accession>
<evidence type="ECO:0000313" key="2">
    <source>
        <dbReference type="Proteomes" id="UP000092584"/>
    </source>
</evidence>
<sequence length="61" mass="7421">MVLVLALFSTVHDEHIFLIIRFLYRFQIRCLFILGSFAFAVDKFSISVFRIDFEFWYIYDS</sequence>
<proteinExistence type="predicted"/>
<gene>
    <name evidence="1" type="ORF">LPB3_08250</name>
</gene>
<name>A0A1B8TXQ3_9FLAO</name>
<keyword evidence="2" id="KW-1185">Reference proteome</keyword>
<dbReference type="Proteomes" id="UP000092584">
    <property type="component" value="Unassembled WGS sequence"/>
</dbReference>